<dbReference type="GO" id="GO:0061651">
    <property type="term" value="F:Atg12 conjugating enzyme activity"/>
    <property type="evidence" value="ECO:0007669"/>
    <property type="project" value="TreeGrafter"/>
</dbReference>
<name>A0A9P3L878_9APHY</name>
<dbReference type="PANTHER" id="PTHR14957:SF1">
    <property type="entry name" value="UBIQUITIN-LIKE-CONJUGATING ENZYME ATG10"/>
    <property type="match status" value="1"/>
</dbReference>
<evidence type="ECO:0000256" key="3">
    <source>
        <dbReference type="ARBA" id="ARBA00022679"/>
    </source>
</evidence>
<sequence length="219" mass="24459">MTLTRAEFDQACKAYISKYCSAQSFDATPRDDALLRRYPAGWSWTEHPTVPGLGYLSRLVSIPSHSSHDNGGQPAEPEVEEPEDEAAAAVPHERLVCRQYVVFSPSFQVPALYFSLHRGNGTALSLDDIVTSSLLMRSALPQTARTTFALETTDSPFAMLSQGDHPTSNTPCWYLHPCRTAEVVDEIMKETGYGDADRPLRWLETWFMVLGNVVDFRVE</sequence>
<feature type="compositionally biased region" description="Acidic residues" evidence="8">
    <location>
        <begin position="77"/>
        <end position="86"/>
    </location>
</feature>
<feature type="region of interest" description="Disordered" evidence="8">
    <location>
        <begin position="64"/>
        <end position="87"/>
    </location>
</feature>
<evidence type="ECO:0000256" key="8">
    <source>
        <dbReference type="SAM" id="MobiDB-lite"/>
    </source>
</evidence>
<keyword evidence="4" id="KW-0833">Ubl conjugation pathway</keyword>
<dbReference type="InterPro" id="IPR007135">
    <property type="entry name" value="Atg3/Atg10"/>
</dbReference>
<organism evidence="9 10">
    <name type="scientific">Phanerochaete sordida</name>
    <dbReference type="NCBI Taxonomy" id="48140"/>
    <lineage>
        <taxon>Eukaryota</taxon>
        <taxon>Fungi</taxon>
        <taxon>Dikarya</taxon>
        <taxon>Basidiomycota</taxon>
        <taxon>Agaricomycotina</taxon>
        <taxon>Agaricomycetes</taxon>
        <taxon>Polyporales</taxon>
        <taxon>Phanerochaetaceae</taxon>
        <taxon>Phanerochaete</taxon>
    </lineage>
</organism>
<keyword evidence="10" id="KW-1185">Reference proteome</keyword>
<dbReference type="EMBL" id="BPQB01000001">
    <property type="protein sequence ID" value="GJE84703.1"/>
    <property type="molecule type" value="Genomic_DNA"/>
</dbReference>
<evidence type="ECO:0000256" key="7">
    <source>
        <dbReference type="ARBA" id="ARBA00029833"/>
    </source>
</evidence>
<dbReference type="PANTHER" id="PTHR14957">
    <property type="entry name" value="UBIQUITIN-LIKE-CONJUGATING ENZYME ATG10"/>
    <property type="match status" value="1"/>
</dbReference>
<comment type="similarity">
    <text evidence="1">Belongs to the ATG10 family.</text>
</comment>
<dbReference type="Gene3D" id="3.30.1460.50">
    <property type="match status" value="1"/>
</dbReference>
<evidence type="ECO:0000256" key="5">
    <source>
        <dbReference type="ARBA" id="ARBA00022927"/>
    </source>
</evidence>
<dbReference type="GO" id="GO:0005829">
    <property type="term" value="C:cytosol"/>
    <property type="evidence" value="ECO:0007669"/>
    <property type="project" value="TreeGrafter"/>
</dbReference>
<dbReference type="Proteomes" id="UP000703269">
    <property type="component" value="Unassembled WGS sequence"/>
</dbReference>
<keyword evidence="3" id="KW-0808">Transferase</keyword>
<reference evidence="9 10" key="1">
    <citation type="submission" date="2021-08" db="EMBL/GenBank/DDBJ databases">
        <title>Draft Genome Sequence of Phanerochaete sordida strain YK-624.</title>
        <authorList>
            <person name="Mori T."/>
            <person name="Dohra H."/>
            <person name="Suzuki T."/>
            <person name="Kawagishi H."/>
            <person name="Hirai H."/>
        </authorList>
    </citation>
    <scope>NUCLEOTIDE SEQUENCE [LARGE SCALE GENOMIC DNA]</scope>
    <source>
        <strain evidence="9 10">YK-624</strain>
    </source>
</reference>
<comment type="caution">
    <text evidence="9">The sequence shown here is derived from an EMBL/GenBank/DDBJ whole genome shotgun (WGS) entry which is preliminary data.</text>
</comment>
<dbReference type="GO" id="GO:0000422">
    <property type="term" value="P:autophagy of mitochondrion"/>
    <property type="evidence" value="ECO:0007669"/>
    <property type="project" value="TreeGrafter"/>
</dbReference>
<dbReference type="GO" id="GO:0000045">
    <property type="term" value="P:autophagosome assembly"/>
    <property type="evidence" value="ECO:0007669"/>
    <property type="project" value="TreeGrafter"/>
</dbReference>
<keyword evidence="5" id="KW-0653">Protein transport</keyword>
<dbReference type="Pfam" id="PF03987">
    <property type="entry name" value="Autophagy_act_C"/>
    <property type="match status" value="1"/>
</dbReference>
<dbReference type="OrthoDB" id="4089664at2759"/>
<evidence type="ECO:0000313" key="10">
    <source>
        <dbReference type="Proteomes" id="UP000703269"/>
    </source>
</evidence>
<keyword evidence="6" id="KW-0072">Autophagy</keyword>
<protein>
    <recommendedName>
        <fullName evidence="2">Ubiquitin-like-conjugating enzyme ATG10</fullName>
    </recommendedName>
    <alternativeName>
        <fullName evidence="7">Autophagy-related protein 10</fullName>
    </alternativeName>
</protein>
<evidence type="ECO:0000256" key="4">
    <source>
        <dbReference type="ARBA" id="ARBA00022786"/>
    </source>
</evidence>
<keyword evidence="5" id="KW-0813">Transport</keyword>
<proteinExistence type="inferred from homology"/>
<accession>A0A9P3L878</accession>
<dbReference type="GO" id="GO:0015031">
    <property type="term" value="P:protein transport"/>
    <property type="evidence" value="ECO:0007669"/>
    <property type="project" value="UniProtKB-KW"/>
</dbReference>
<evidence type="ECO:0000313" key="9">
    <source>
        <dbReference type="EMBL" id="GJE84703.1"/>
    </source>
</evidence>
<gene>
    <name evidence="9" type="ORF">PsYK624_007790</name>
</gene>
<dbReference type="GO" id="GO:0032446">
    <property type="term" value="P:protein modification by small protein conjugation"/>
    <property type="evidence" value="ECO:0007669"/>
    <property type="project" value="TreeGrafter"/>
</dbReference>
<evidence type="ECO:0000256" key="2">
    <source>
        <dbReference type="ARBA" id="ARBA00021099"/>
    </source>
</evidence>
<dbReference type="AlphaFoldDB" id="A0A9P3L878"/>
<evidence type="ECO:0000256" key="1">
    <source>
        <dbReference type="ARBA" id="ARBA00005696"/>
    </source>
</evidence>
<evidence type="ECO:0000256" key="6">
    <source>
        <dbReference type="ARBA" id="ARBA00023006"/>
    </source>
</evidence>